<keyword evidence="3" id="KW-0560">Oxidoreductase</keyword>
<dbReference type="PROSITE" id="PS00061">
    <property type="entry name" value="ADH_SHORT"/>
    <property type="match status" value="1"/>
</dbReference>
<dbReference type="InterPro" id="IPR002347">
    <property type="entry name" value="SDR_fam"/>
</dbReference>
<evidence type="ECO:0000256" key="4">
    <source>
        <dbReference type="RuleBase" id="RU000363"/>
    </source>
</evidence>
<evidence type="ECO:0000256" key="2">
    <source>
        <dbReference type="ARBA" id="ARBA00022857"/>
    </source>
</evidence>
<dbReference type="InterPro" id="IPR020904">
    <property type="entry name" value="Sc_DH/Rdtase_CS"/>
</dbReference>
<reference evidence="5 6" key="1">
    <citation type="journal article" date="2018" name="BMC Genomics">
        <title>Genomic evidence for intraspecific hybridization in a clonal and extremely halotolerant yeast.</title>
        <authorList>
            <person name="Gostincar C."/>
            <person name="Stajich J.E."/>
            <person name="Zupancic J."/>
            <person name="Zalar P."/>
            <person name="Gunde-Cimerman N."/>
        </authorList>
    </citation>
    <scope>NUCLEOTIDE SEQUENCE [LARGE SCALE GENOMIC DNA]</scope>
    <source>
        <strain evidence="5 6">EXF-10513</strain>
    </source>
</reference>
<dbReference type="PRINTS" id="PR00080">
    <property type="entry name" value="SDRFAMILY"/>
</dbReference>
<keyword evidence="2" id="KW-0521">NADP</keyword>
<dbReference type="VEuPathDB" id="FungiDB:BTJ68_11632"/>
<dbReference type="PANTHER" id="PTHR44229:SF4">
    <property type="entry name" value="15-HYDROXYPROSTAGLANDIN DEHYDROGENASE [NAD(+)]"/>
    <property type="match status" value="1"/>
</dbReference>
<dbReference type="Proteomes" id="UP000269539">
    <property type="component" value="Unassembled WGS sequence"/>
</dbReference>
<accession>A0A3M7GS06</accession>
<dbReference type="GO" id="GO:0016491">
    <property type="term" value="F:oxidoreductase activity"/>
    <property type="evidence" value="ECO:0007669"/>
    <property type="project" value="UniProtKB-KW"/>
</dbReference>
<evidence type="ECO:0000313" key="5">
    <source>
        <dbReference type="EMBL" id="RMZ03853.1"/>
    </source>
</evidence>
<evidence type="ECO:0000256" key="1">
    <source>
        <dbReference type="ARBA" id="ARBA00006484"/>
    </source>
</evidence>
<dbReference type="PRINTS" id="PR00081">
    <property type="entry name" value="GDHRDH"/>
</dbReference>
<dbReference type="Pfam" id="PF00106">
    <property type="entry name" value="adh_short"/>
    <property type="match status" value="1"/>
</dbReference>
<organism evidence="5 6">
    <name type="scientific">Hortaea werneckii</name>
    <name type="common">Black yeast</name>
    <name type="synonym">Cladosporium werneckii</name>
    <dbReference type="NCBI Taxonomy" id="91943"/>
    <lineage>
        <taxon>Eukaryota</taxon>
        <taxon>Fungi</taxon>
        <taxon>Dikarya</taxon>
        <taxon>Ascomycota</taxon>
        <taxon>Pezizomycotina</taxon>
        <taxon>Dothideomycetes</taxon>
        <taxon>Dothideomycetidae</taxon>
        <taxon>Mycosphaerellales</taxon>
        <taxon>Teratosphaeriaceae</taxon>
        <taxon>Hortaea</taxon>
    </lineage>
</organism>
<sequence>MAINGANGSAMGESKVSIVTGATSGIGADLAKHLHAKGWKVALVGRNPAAGERVAKEIGDDHAQFFQADVASYASQAAMFKAVWQAWGRIDLLCANAGIVDKSSVYIYNWRGKSVEDVPPEPDLSCTDIDYKGVIYGTVLATHFMRHNKLKPGGKIVVNASIGAMFPHRSYPEYCGAKAAVVHFVRGVAPLLKSKEGIYINVVMPGAVETPIVPPEMIAAVSKDCLPTEITKSLTPVSTILAAHDRFIEDNTGMVGQALEGSVDKLIFYEPVAHGNGYKSQRAVTVWEPLFRMMHGEDSQLDDAIP</sequence>
<name>A0A3M7GS06_HORWE</name>
<dbReference type="GO" id="GO:0005737">
    <property type="term" value="C:cytoplasm"/>
    <property type="evidence" value="ECO:0007669"/>
    <property type="project" value="TreeGrafter"/>
</dbReference>
<comment type="caution">
    <text evidence="5">The sequence shown here is derived from an EMBL/GenBank/DDBJ whole genome shotgun (WGS) entry which is preliminary data.</text>
</comment>
<gene>
    <name evidence="5" type="ORF">D0864_02874</name>
</gene>
<dbReference type="Gene3D" id="3.40.50.720">
    <property type="entry name" value="NAD(P)-binding Rossmann-like Domain"/>
    <property type="match status" value="1"/>
</dbReference>
<dbReference type="InterPro" id="IPR036291">
    <property type="entry name" value="NAD(P)-bd_dom_sf"/>
</dbReference>
<evidence type="ECO:0000256" key="3">
    <source>
        <dbReference type="ARBA" id="ARBA00023002"/>
    </source>
</evidence>
<proteinExistence type="inferred from homology"/>
<comment type="similarity">
    <text evidence="1 4">Belongs to the short-chain dehydrogenases/reductases (SDR) family.</text>
</comment>
<evidence type="ECO:0000313" key="6">
    <source>
        <dbReference type="Proteomes" id="UP000269539"/>
    </source>
</evidence>
<protein>
    <submittedName>
        <fullName evidence="5">Uncharacterized protein</fullName>
    </submittedName>
</protein>
<dbReference type="AlphaFoldDB" id="A0A3M7GS06"/>
<dbReference type="EMBL" id="QWIO01000207">
    <property type="protein sequence ID" value="RMZ03853.1"/>
    <property type="molecule type" value="Genomic_DNA"/>
</dbReference>
<dbReference type="PANTHER" id="PTHR44229">
    <property type="entry name" value="15-HYDROXYPROSTAGLANDIN DEHYDROGENASE [NAD(+)]"/>
    <property type="match status" value="1"/>
</dbReference>
<dbReference type="SUPFAM" id="SSF51735">
    <property type="entry name" value="NAD(P)-binding Rossmann-fold domains"/>
    <property type="match status" value="1"/>
</dbReference>